<dbReference type="RefSeq" id="WP_376979283.1">
    <property type="nucleotide sequence ID" value="NZ_JBHLSV010000005.1"/>
</dbReference>
<keyword evidence="4" id="KW-1185">Reference proteome</keyword>
<organism evidence="3 4">
    <name type="scientific">Brachybacterium hainanense</name>
    <dbReference type="NCBI Taxonomy" id="1541174"/>
    <lineage>
        <taxon>Bacteria</taxon>
        <taxon>Bacillati</taxon>
        <taxon>Actinomycetota</taxon>
        <taxon>Actinomycetes</taxon>
        <taxon>Micrococcales</taxon>
        <taxon>Dermabacteraceae</taxon>
        <taxon>Brachybacterium</taxon>
    </lineage>
</organism>
<reference evidence="3 4" key="1">
    <citation type="submission" date="2024-09" db="EMBL/GenBank/DDBJ databases">
        <authorList>
            <person name="Sun Q."/>
            <person name="Mori K."/>
        </authorList>
    </citation>
    <scope>NUCLEOTIDE SEQUENCE [LARGE SCALE GENOMIC DNA]</scope>
    <source>
        <strain evidence="3 4">CICC 10874</strain>
    </source>
</reference>
<dbReference type="Proteomes" id="UP001589793">
    <property type="component" value="Unassembled WGS sequence"/>
</dbReference>
<feature type="transmembrane region" description="Helical" evidence="2">
    <location>
        <begin position="67"/>
        <end position="90"/>
    </location>
</feature>
<gene>
    <name evidence="3" type="ORF">ACFFF6_06495</name>
</gene>
<sequence length="106" mass="10913">MSKGKKTTLEDMGREAERRQDNLASDIDELVDRLNPKNALVRWKNEAISAAKGFSGAGDDQDARGRLAVVAGGVIGVAVLVAGVVVVAAVRGRSARDDAADGPAAG</sequence>
<proteinExistence type="predicted"/>
<name>A0ABV6RAL3_9MICO</name>
<evidence type="ECO:0000313" key="3">
    <source>
        <dbReference type="EMBL" id="MFC0673599.1"/>
    </source>
</evidence>
<protein>
    <recommendedName>
        <fullName evidence="5">DUF3618 domain-containing protein</fullName>
    </recommendedName>
</protein>
<evidence type="ECO:0000256" key="2">
    <source>
        <dbReference type="SAM" id="Phobius"/>
    </source>
</evidence>
<accession>A0ABV6RAL3</accession>
<feature type="compositionally biased region" description="Basic and acidic residues" evidence="1">
    <location>
        <begin position="7"/>
        <end position="21"/>
    </location>
</feature>
<evidence type="ECO:0000313" key="4">
    <source>
        <dbReference type="Proteomes" id="UP001589793"/>
    </source>
</evidence>
<keyword evidence="2" id="KW-0812">Transmembrane</keyword>
<comment type="caution">
    <text evidence="3">The sequence shown here is derived from an EMBL/GenBank/DDBJ whole genome shotgun (WGS) entry which is preliminary data.</text>
</comment>
<keyword evidence="2" id="KW-1133">Transmembrane helix</keyword>
<dbReference type="EMBL" id="JBHLSV010000005">
    <property type="protein sequence ID" value="MFC0673599.1"/>
    <property type="molecule type" value="Genomic_DNA"/>
</dbReference>
<keyword evidence="2" id="KW-0472">Membrane</keyword>
<evidence type="ECO:0000256" key="1">
    <source>
        <dbReference type="SAM" id="MobiDB-lite"/>
    </source>
</evidence>
<evidence type="ECO:0008006" key="5">
    <source>
        <dbReference type="Google" id="ProtNLM"/>
    </source>
</evidence>
<feature type="region of interest" description="Disordered" evidence="1">
    <location>
        <begin position="1"/>
        <end position="22"/>
    </location>
</feature>